<dbReference type="AlphaFoldDB" id="A0A6H5G7C2"/>
<accession>A0A6H5G7C2</accession>
<evidence type="ECO:0000313" key="1">
    <source>
        <dbReference type="EMBL" id="CAA9998083.1"/>
    </source>
</evidence>
<dbReference type="Proteomes" id="UP000479000">
    <property type="component" value="Unassembled WGS sequence"/>
</dbReference>
<feature type="non-terminal residue" evidence="1">
    <location>
        <position position="157"/>
    </location>
</feature>
<proteinExistence type="predicted"/>
<protein>
    <submittedName>
        <fullName evidence="1">Uncharacterized protein</fullName>
    </submittedName>
</protein>
<dbReference type="OrthoDB" id="6777148at2759"/>
<name>A0A6H5G7C2_9HEMI</name>
<sequence length="157" mass="17316">MSNFAMEDLWAAVVERYGTVAEFARNQEDDRLSGCDDLSSEMEALRSLGVYQGFDPEETMKRLAAANLAAVTSESRFPLSSQPDATTGPIPVLRGNAKLSTDIRMLLTIFAMRGTDYEKLTMKSKNEFSAVVAHLYKKYGIRMAKPAPGSKKSLPPE</sequence>
<evidence type="ECO:0000313" key="2">
    <source>
        <dbReference type="Proteomes" id="UP000479000"/>
    </source>
</evidence>
<dbReference type="EMBL" id="CADCXU010006525">
    <property type="protein sequence ID" value="CAA9998083.1"/>
    <property type="molecule type" value="Genomic_DNA"/>
</dbReference>
<organism evidence="1 2">
    <name type="scientific">Nesidiocoris tenuis</name>
    <dbReference type="NCBI Taxonomy" id="355587"/>
    <lineage>
        <taxon>Eukaryota</taxon>
        <taxon>Metazoa</taxon>
        <taxon>Ecdysozoa</taxon>
        <taxon>Arthropoda</taxon>
        <taxon>Hexapoda</taxon>
        <taxon>Insecta</taxon>
        <taxon>Pterygota</taxon>
        <taxon>Neoptera</taxon>
        <taxon>Paraneoptera</taxon>
        <taxon>Hemiptera</taxon>
        <taxon>Heteroptera</taxon>
        <taxon>Panheteroptera</taxon>
        <taxon>Cimicomorpha</taxon>
        <taxon>Miridae</taxon>
        <taxon>Dicyphina</taxon>
        <taxon>Nesidiocoris</taxon>
    </lineage>
</organism>
<reference evidence="1 2" key="1">
    <citation type="submission" date="2020-02" db="EMBL/GenBank/DDBJ databases">
        <authorList>
            <person name="Ferguson B K."/>
        </authorList>
    </citation>
    <scope>NUCLEOTIDE SEQUENCE [LARGE SCALE GENOMIC DNA]</scope>
</reference>
<keyword evidence="2" id="KW-1185">Reference proteome</keyword>
<gene>
    <name evidence="1" type="ORF">NTEN_LOCUS4377</name>
</gene>